<sequence length="357" mass="39567">MEETLRRVRSTTRLEARDLDLSGIAPGGHNATVNSTATIVPLEPVSFDVYWHVIYANETKEGGYVSDSQIMEQMKVINDDFKSANISWNFKNITRVENEDWFVNVWPGSPQEQEMKAKYHKGDSTVLNIFTAQFNATTKTLGFASLPSSYLRAPLSDGLLIKHTTLPAGSHPNYNHGRTMTHELGHWLGLYHTFEGGCEGVGDNVDDTPPEASEAVGCPVGRRSCPGSEMDDPIHNFMDYSWDTCMTHFTPGQAVRMHEVIWAYRTKRPPVDNSTTAATPPAATSTTISTTISDSAASSSSTRSTPIPVESGDAGSSEEDDSEDAEGEEKEHAGDEDEDEEQDEPRWYYDDSDYPYY</sequence>
<evidence type="ECO:0000313" key="11">
    <source>
        <dbReference type="EMBL" id="EFI27118.1"/>
    </source>
</evidence>
<dbReference type="GO" id="GO:0046872">
    <property type="term" value="F:metal ion binding"/>
    <property type="evidence" value="ECO:0007669"/>
    <property type="project" value="UniProtKB-KW"/>
</dbReference>
<dbReference type="Proteomes" id="UP000001861">
    <property type="component" value="Unassembled WGS sequence"/>
</dbReference>
<dbReference type="HOGENOM" id="CLU_776156_0_0_1"/>
<keyword evidence="4" id="KW-0732">Signal</keyword>
<dbReference type="GO" id="GO:0006508">
    <property type="term" value="P:proteolysis"/>
    <property type="evidence" value="ECO:0007669"/>
    <property type="project" value="UniProtKB-KW"/>
</dbReference>
<evidence type="ECO:0000256" key="9">
    <source>
        <dbReference type="SAM" id="MobiDB-lite"/>
    </source>
</evidence>
<dbReference type="GO" id="GO:0008237">
    <property type="term" value="F:metallopeptidase activity"/>
    <property type="evidence" value="ECO:0007669"/>
    <property type="project" value="UniProtKB-KW"/>
</dbReference>
<name>D6RP06_COPC7</name>
<dbReference type="Gene3D" id="3.40.390.10">
    <property type="entry name" value="Collagenase (Catalytic Domain)"/>
    <property type="match status" value="1"/>
</dbReference>
<keyword evidence="5" id="KW-0378">Hydrolase</keyword>
<dbReference type="eggNOG" id="ENOG502RYKG">
    <property type="taxonomic scope" value="Eukaryota"/>
</dbReference>
<proteinExistence type="inferred from homology"/>
<feature type="region of interest" description="Disordered" evidence="9">
    <location>
        <begin position="269"/>
        <end position="357"/>
    </location>
</feature>
<dbReference type="PANTHER" id="PTHR47466">
    <property type="match status" value="1"/>
</dbReference>
<dbReference type="RefSeq" id="XP_002910612.1">
    <property type="nucleotide sequence ID" value="XM_002910566.1"/>
</dbReference>
<dbReference type="InParanoid" id="D6RP06"/>
<evidence type="ECO:0000313" key="12">
    <source>
        <dbReference type="Proteomes" id="UP000001861"/>
    </source>
</evidence>
<evidence type="ECO:0000256" key="7">
    <source>
        <dbReference type="ARBA" id="ARBA00023049"/>
    </source>
</evidence>
<evidence type="ECO:0000256" key="6">
    <source>
        <dbReference type="ARBA" id="ARBA00022833"/>
    </source>
</evidence>
<evidence type="ECO:0000256" key="1">
    <source>
        <dbReference type="ARBA" id="ARBA00008721"/>
    </source>
</evidence>
<dbReference type="AlphaFoldDB" id="D6RP06"/>
<reference evidence="11 12" key="1">
    <citation type="journal article" date="2010" name="Proc. Natl. Acad. Sci. U.S.A.">
        <title>Insights into evolution of multicellular fungi from the assembled chromosomes of the mushroom Coprinopsis cinerea (Coprinus cinereus).</title>
        <authorList>
            <person name="Stajich J.E."/>
            <person name="Wilke S.K."/>
            <person name="Ahren D."/>
            <person name="Au C.H."/>
            <person name="Birren B.W."/>
            <person name="Borodovsky M."/>
            <person name="Burns C."/>
            <person name="Canback B."/>
            <person name="Casselton L.A."/>
            <person name="Cheng C.K."/>
            <person name="Deng J."/>
            <person name="Dietrich F.S."/>
            <person name="Fargo D.C."/>
            <person name="Farman M.L."/>
            <person name="Gathman A.C."/>
            <person name="Goldberg J."/>
            <person name="Guigo R."/>
            <person name="Hoegger P.J."/>
            <person name="Hooker J.B."/>
            <person name="Huggins A."/>
            <person name="James T.Y."/>
            <person name="Kamada T."/>
            <person name="Kilaru S."/>
            <person name="Kodira C."/>
            <person name="Kues U."/>
            <person name="Kupfer D."/>
            <person name="Kwan H.S."/>
            <person name="Lomsadze A."/>
            <person name="Li W."/>
            <person name="Lilly W.W."/>
            <person name="Ma L.J."/>
            <person name="Mackey A.J."/>
            <person name="Manning G."/>
            <person name="Martin F."/>
            <person name="Muraguchi H."/>
            <person name="Natvig D.O."/>
            <person name="Palmerini H."/>
            <person name="Ramesh M.A."/>
            <person name="Rehmeyer C.J."/>
            <person name="Roe B.A."/>
            <person name="Shenoy N."/>
            <person name="Stanke M."/>
            <person name="Ter-Hovhannisyan V."/>
            <person name="Tunlid A."/>
            <person name="Velagapudi R."/>
            <person name="Vision T.J."/>
            <person name="Zeng Q."/>
            <person name="Zolan M.E."/>
            <person name="Pukkila P.J."/>
        </authorList>
    </citation>
    <scope>NUCLEOTIDE SEQUENCE [LARGE SCALE GENOMIC DNA]</scope>
    <source>
        <strain evidence="12">Okayama-7 / 130 / ATCC MYA-4618 / FGSC 9003</strain>
    </source>
</reference>
<dbReference type="InterPro" id="IPR008754">
    <property type="entry name" value="Peptidase_M43"/>
</dbReference>
<dbReference type="PANTHER" id="PTHR47466:SF1">
    <property type="entry name" value="METALLOPROTEASE MEP1 (AFU_ORTHOLOGUE AFUA_1G07730)-RELATED"/>
    <property type="match status" value="1"/>
</dbReference>
<organism evidence="11 12">
    <name type="scientific">Coprinopsis cinerea (strain Okayama-7 / 130 / ATCC MYA-4618 / FGSC 9003)</name>
    <name type="common">Inky cap fungus</name>
    <name type="synonym">Hormographiella aspergillata</name>
    <dbReference type="NCBI Taxonomy" id="240176"/>
    <lineage>
        <taxon>Eukaryota</taxon>
        <taxon>Fungi</taxon>
        <taxon>Dikarya</taxon>
        <taxon>Basidiomycota</taxon>
        <taxon>Agaricomycotina</taxon>
        <taxon>Agaricomycetes</taxon>
        <taxon>Agaricomycetidae</taxon>
        <taxon>Agaricales</taxon>
        <taxon>Agaricineae</taxon>
        <taxon>Psathyrellaceae</taxon>
        <taxon>Coprinopsis</taxon>
    </lineage>
</organism>
<dbReference type="SUPFAM" id="SSF55486">
    <property type="entry name" value="Metalloproteases ('zincins'), catalytic domain"/>
    <property type="match status" value="1"/>
</dbReference>
<evidence type="ECO:0000256" key="4">
    <source>
        <dbReference type="ARBA" id="ARBA00022729"/>
    </source>
</evidence>
<dbReference type="CDD" id="cd04275">
    <property type="entry name" value="ZnMc_pappalysin_like"/>
    <property type="match status" value="1"/>
</dbReference>
<dbReference type="EMBL" id="AACS02000008">
    <property type="protein sequence ID" value="EFI27118.1"/>
    <property type="molecule type" value="Genomic_DNA"/>
</dbReference>
<keyword evidence="8" id="KW-1015">Disulfide bond</keyword>
<evidence type="ECO:0000256" key="2">
    <source>
        <dbReference type="ARBA" id="ARBA00022670"/>
    </source>
</evidence>
<accession>D6RP06</accession>
<feature type="domain" description="Peptidase M43 pregnancy-associated plasma-A" evidence="10">
    <location>
        <begin position="124"/>
        <end position="261"/>
    </location>
</feature>
<dbReference type="Pfam" id="PF05572">
    <property type="entry name" value="Peptidase_M43"/>
    <property type="match status" value="1"/>
</dbReference>
<gene>
    <name evidence="11" type="ORF">CC1G_14943</name>
</gene>
<evidence type="ECO:0000256" key="3">
    <source>
        <dbReference type="ARBA" id="ARBA00022723"/>
    </source>
</evidence>
<keyword evidence="2" id="KW-0645">Protease</keyword>
<keyword evidence="7 11" id="KW-0482">Metalloprotease</keyword>
<evidence type="ECO:0000256" key="5">
    <source>
        <dbReference type="ARBA" id="ARBA00022801"/>
    </source>
</evidence>
<protein>
    <submittedName>
        <fullName evidence="11">Metalloprotease</fullName>
    </submittedName>
</protein>
<dbReference type="GeneID" id="9379361"/>
<comment type="similarity">
    <text evidence="1">Belongs to the peptidase M43B family.</text>
</comment>
<dbReference type="MEROPS" id="M43.008"/>
<feature type="compositionally biased region" description="Acidic residues" evidence="9">
    <location>
        <begin position="316"/>
        <end position="343"/>
    </location>
</feature>
<dbReference type="OrthoDB" id="536211at2759"/>
<dbReference type="OMA" id="RMHEVIW"/>
<keyword evidence="6" id="KW-0862">Zinc</keyword>
<dbReference type="VEuPathDB" id="FungiDB:CC1G_14943"/>
<comment type="caution">
    <text evidence="11">The sequence shown here is derived from an EMBL/GenBank/DDBJ whole genome shotgun (WGS) entry which is preliminary data.</text>
</comment>
<feature type="compositionally biased region" description="Low complexity" evidence="9">
    <location>
        <begin position="274"/>
        <end position="315"/>
    </location>
</feature>
<dbReference type="InterPro" id="IPR024079">
    <property type="entry name" value="MetalloPept_cat_dom_sf"/>
</dbReference>
<keyword evidence="12" id="KW-1185">Reference proteome</keyword>
<evidence type="ECO:0000259" key="10">
    <source>
        <dbReference type="Pfam" id="PF05572"/>
    </source>
</evidence>
<keyword evidence="3" id="KW-0479">Metal-binding</keyword>
<dbReference type="KEGG" id="cci:CC1G_14943"/>
<evidence type="ECO:0000256" key="8">
    <source>
        <dbReference type="ARBA" id="ARBA00023157"/>
    </source>
</evidence>